<dbReference type="Pfam" id="PF00326">
    <property type="entry name" value="Peptidase_S9"/>
    <property type="match status" value="1"/>
</dbReference>
<proteinExistence type="predicted"/>
<protein>
    <recommendedName>
        <fullName evidence="2">Peptidase S9 prolyl oligopeptidase catalytic domain-containing protein</fullName>
    </recommendedName>
</protein>
<dbReference type="SUPFAM" id="SSF53474">
    <property type="entry name" value="alpha/beta-Hydrolases"/>
    <property type="match status" value="1"/>
</dbReference>
<dbReference type="OrthoDB" id="9765647at2"/>
<evidence type="ECO:0000259" key="2">
    <source>
        <dbReference type="Pfam" id="PF00326"/>
    </source>
</evidence>
<dbReference type="Gene3D" id="3.40.50.1820">
    <property type="entry name" value="alpha/beta hydrolase"/>
    <property type="match status" value="1"/>
</dbReference>
<keyword evidence="4" id="KW-1185">Reference proteome</keyword>
<evidence type="ECO:0000256" key="1">
    <source>
        <dbReference type="SAM" id="MobiDB-lite"/>
    </source>
</evidence>
<dbReference type="GO" id="GO:0008236">
    <property type="term" value="F:serine-type peptidase activity"/>
    <property type="evidence" value="ECO:0007669"/>
    <property type="project" value="InterPro"/>
</dbReference>
<dbReference type="PANTHER" id="PTHR22946">
    <property type="entry name" value="DIENELACTONE HYDROLASE DOMAIN-CONTAINING PROTEIN-RELATED"/>
    <property type="match status" value="1"/>
</dbReference>
<dbReference type="Proteomes" id="UP000215509">
    <property type="component" value="Unassembled WGS sequence"/>
</dbReference>
<dbReference type="EMBL" id="NMQW01000022">
    <property type="protein sequence ID" value="OXM85405.1"/>
    <property type="molecule type" value="Genomic_DNA"/>
</dbReference>
<dbReference type="GO" id="GO:0006508">
    <property type="term" value="P:proteolysis"/>
    <property type="evidence" value="ECO:0007669"/>
    <property type="project" value="InterPro"/>
</dbReference>
<gene>
    <name evidence="3" type="ORF">CF651_15440</name>
</gene>
<accession>A0A229UQA4</accession>
<dbReference type="AlphaFoldDB" id="A0A229UQA4"/>
<dbReference type="InterPro" id="IPR050261">
    <property type="entry name" value="FrsA_esterase"/>
</dbReference>
<reference evidence="3 4" key="1">
    <citation type="submission" date="2017-07" db="EMBL/GenBank/DDBJ databases">
        <title>Genome sequencing and assembly of Paenibacillus rigui.</title>
        <authorList>
            <person name="Mayilraj S."/>
        </authorList>
    </citation>
    <scope>NUCLEOTIDE SEQUENCE [LARGE SCALE GENOMIC DNA]</scope>
    <source>
        <strain evidence="3 4">JCM 16352</strain>
    </source>
</reference>
<feature type="region of interest" description="Disordered" evidence="1">
    <location>
        <begin position="1"/>
        <end position="29"/>
    </location>
</feature>
<name>A0A229UQA4_9BACL</name>
<sequence>MRRRRQPMNRHSNDSPNRNPNPNPQAGTEMRLPWNLAELFATPQVTAVSEMDEDDVSALWIEGLPYQGKPTRVFAYYGLPQASKVSASGGKAPAMVLVHGGGGTAFKEWVRIWTHRGYAAIAMDVEGHWPTEKTESGAWPKHAWSGPCRQGEFADYALPVAEQWMYHAVAAVILSHSFLRTQDGVDPGRIGIHGISWGGILTGLVAGVDHRFAFAIPVYGCGYLFEAENQYGRSFTAMPPACAEKIKRLWDPSAYLHRIAIPTLWVHWSDDPHFPLHLFSKSYESARNGLKESVMSIHLDLGHSHAKGWKPQEIYAFADQIALGGVKLPQVIRSYIRDRQAKVVYACDMPVTKAELLHTSDTSSWFDIHWQVSEAHIDPSVQEISAALPENARACFFQMTDERGYVVSSPIRLHG</sequence>
<comment type="caution">
    <text evidence="3">The sequence shown here is derived from an EMBL/GenBank/DDBJ whole genome shotgun (WGS) entry which is preliminary data.</text>
</comment>
<organism evidence="3 4">
    <name type="scientific">Paenibacillus rigui</name>
    <dbReference type="NCBI Taxonomy" id="554312"/>
    <lineage>
        <taxon>Bacteria</taxon>
        <taxon>Bacillati</taxon>
        <taxon>Bacillota</taxon>
        <taxon>Bacilli</taxon>
        <taxon>Bacillales</taxon>
        <taxon>Paenibacillaceae</taxon>
        <taxon>Paenibacillus</taxon>
    </lineage>
</organism>
<feature type="domain" description="Peptidase S9 prolyl oligopeptidase catalytic" evidence="2">
    <location>
        <begin position="160"/>
        <end position="309"/>
    </location>
</feature>
<evidence type="ECO:0000313" key="3">
    <source>
        <dbReference type="EMBL" id="OXM85405.1"/>
    </source>
</evidence>
<evidence type="ECO:0000313" key="4">
    <source>
        <dbReference type="Proteomes" id="UP000215509"/>
    </source>
</evidence>
<dbReference type="InterPro" id="IPR001375">
    <property type="entry name" value="Peptidase_S9_cat"/>
</dbReference>
<dbReference type="InterPro" id="IPR029058">
    <property type="entry name" value="AB_hydrolase_fold"/>
</dbReference>